<reference evidence="9" key="1">
    <citation type="submission" date="2020-10" db="EMBL/GenBank/DDBJ databases">
        <title>Complete genome sequence of Bacillus velezensis NST6.</title>
        <authorList>
            <person name="Choi J."/>
        </authorList>
    </citation>
    <scope>NUCLEOTIDE SEQUENCE [LARGE SCALE GENOMIC DNA]</scope>
    <source>
        <strain evidence="9">NST6</strain>
    </source>
</reference>
<dbReference type="PANTHER" id="PTHR30509:SF9">
    <property type="entry name" value="MULTIDRUG RESISTANCE PROTEIN MDTO"/>
    <property type="match status" value="1"/>
</dbReference>
<dbReference type="EMBL" id="CP063687">
    <property type="protein sequence ID" value="QOY26793.1"/>
    <property type="molecule type" value="Genomic_DNA"/>
</dbReference>
<dbReference type="InterPro" id="IPR049453">
    <property type="entry name" value="Memb_transporter_dom"/>
</dbReference>
<dbReference type="Proteomes" id="UP000587477">
    <property type="component" value="Chromosome"/>
</dbReference>
<keyword evidence="2" id="KW-1003">Cell membrane</keyword>
<dbReference type="GO" id="GO:0005886">
    <property type="term" value="C:plasma membrane"/>
    <property type="evidence" value="ECO:0007669"/>
    <property type="project" value="UniProtKB-SubCell"/>
</dbReference>
<evidence type="ECO:0000313" key="9">
    <source>
        <dbReference type="Proteomes" id="UP000587477"/>
    </source>
</evidence>
<evidence type="ECO:0000256" key="5">
    <source>
        <dbReference type="ARBA" id="ARBA00023136"/>
    </source>
</evidence>
<evidence type="ECO:0000313" key="8">
    <source>
        <dbReference type="EMBL" id="QOY26793.1"/>
    </source>
</evidence>
<evidence type="ECO:0000259" key="7">
    <source>
        <dbReference type="Pfam" id="PF13515"/>
    </source>
</evidence>
<dbReference type="PANTHER" id="PTHR30509">
    <property type="entry name" value="P-HYDROXYBENZOIC ACID EFFLUX PUMP SUBUNIT-RELATED"/>
    <property type="match status" value="1"/>
</dbReference>
<evidence type="ECO:0000256" key="4">
    <source>
        <dbReference type="ARBA" id="ARBA00022989"/>
    </source>
</evidence>
<dbReference type="RefSeq" id="WP_014419320.1">
    <property type="nucleotide sequence ID" value="NZ_BDDG01000001.1"/>
</dbReference>
<comment type="similarity">
    <text evidence="6">Belongs to the YccS/YhfK family.</text>
</comment>
<keyword evidence="5" id="KW-0472">Membrane</keyword>
<comment type="subcellular location">
    <subcellularLocation>
        <location evidence="1">Cell membrane</location>
        <topology evidence="1">Multi-pass membrane protein</topology>
    </subcellularLocation>
</comment>
<gene>
    <name evidence="8" type="ORF">BACVE_001804</name>
</gene>
<dbReference type="AlphaFoldDB" id="A0A411AC34"/>
<evidence type="ECO:0000256" key="6">
    <source>
        <dbReference type="ARBA" id="ARBA00043993"/>
    </source>
</evidence>
<organism evidence="8 9">
    <name type="scientific">Bacillus velezensis</name>
    <dbReference type="NCBI Taxonomy" id="492670"/>
    <lineage>
        <taxon>Bacteria</taxon>
        <taxon>Bacillati</taxon>
        <taxon>Bacillota</taxon>
        <taxon>Bacilli</taxon>
        <taxon>Bacillales</taxon>
        <taxon>Bacillaceae</taxon>
        <taxon>Bacillus</taxon>
        <taxon>Bacillus amyloliquefaciens group</taxon>
    </lineage>
</organism>
<accession>A0A411AC34</accession>
<proteinExistence type="inferred from homology"/>
<protein>
    <recommendedName>
        <fullName evidence="7">Integral membrane bound transporter domain-containing protein</fullName>
    </recommendedName>
</protein>
<feature type="domain" description="Integral membrane bound transporter" evidence="7">
    <location>
        <begin position="25"/>
        <end position="145"/>
    </location>
</feature>
<name>A0A411AC34_BACVE</name>
<keyword evidence="3" id="KW-0812">Transmembrane</keyword>
<evidence type="ECO:0000256" key="3">
    <source>
        <dbReference type="ARBA" id="ARBA00022692"/>
    </source>
</evidence>
<keyword evidence="4" id="KW-1133">Transmembrane helix</keyword>
<sequence>MVKSEKIQNKTSLVWKMAIASAVSWEAAKLAGSDHPYLAPLSVILCLQPTIDQSIRFSFHRIAGTAIGIMLTSYLVSHLPMNGWMLGLFLLGGTYIAKWLRIDVTVLHQAALTILLVFTFERNSKDYAFDRIIDTVIGVIIAILVHMFLFPPDYTKKAADSFQTLARQLSGTLSDLSKWVQSEWGQGKGNLMEYKMNHLLRELHTAKEMLQTASDSLKFNPVRKKHKIIISSYQIEMQKLNAGFEYLSNIVKTLKEWEKEGALSSSDKRELGNDLQVLSEYFAGFKGIQHGETDNWKQKEQVMLLESLRSDMLSHPPPGHKVYKDSFFLETKKLLKRL</sequence>
<evidence type="ECO:0000256" key="1">
    <source>
        <dbReference type="ARBA" id="ARBA00004651"/>
    </source>
</evidence>
<dbReference type="Pfam" id="PF13515">
    <property type="entry name" value="FUSC_2"/>
    <property type="match status" value="1"/>
</dbReference>
<evidence type="ECO:0000256" key="2">
    <source>
        <dbReference type="ARBA" id="ARBA00022475"/>
    </source>
</evidence>